<proteinExistence type="inferred from homology"/>
<evidence type="ECO:0000313" key="4">
    <source>
        <dbReference type="EMBL" id="QFG73892.1"/>
    </source>
</evidence>
<dbReference type="SUPFAM" id="SSF50494">
    <property type="entry name" value="Trypsin-like serine proteases"/>
    <property type="match status" value="1"/>
</dbReference>
<dbReference type="PANTHER" id="PTHR43343:SF3">
    <property type="entry name" value="PROTEASE DO-LIKE 8, CHLOROPLASTIC"/>
    <property type="match status" value="1"/>
</dbReference>
<keyword evidence="3" id="KW-0378">Hydrolase</keyword>
<name>A0A5J6VIJ1_9VIRU</name>
<dbReference type="EMBL" id="MN448274">
    <property type="protein sequence ID" value="QFG73892.1"/>
    <property type="molecule type" value="Genomic_DNA"/>
</dbReference>
<dbReference type="InterPro" id="IPR001940">
    <property type="entry name" value="Peptidase_S1C"/>
</dbReference>
<organism evidence="4">
    <name type="scientific">Megaviridae environmental sample</name>
    <dbReference type="NCBI Taxonomy" id="1737588"/>
    <lineage>
        <taxon>Viruses</taxon>
        <taxon>Varidnaviria</taxon>
        <taxon>Bamfordvirae</taxon>
        <taxon>Nucleocytoviricota</taxon>
        <taxon>Megaviricetes</taxon>
        <taxon>Imitervirales</taxon>
        <taxon>Mimiviridae</taxon>
        <taxon>environmental samples</taxon>
    </lineage>
</organism>
<reference evidence="4" key="1">
    <citation type="journal article" date="2019" name="Philos. Trans. R. Soc. Lond., B, Biol. Sci.">
        <title>Targeted metagenomic recovery of four divergent viruses reveals shared and distinctive characteristics of giant viruses of marine eukaryotes.</title>
        <authorList>
            <person name="Needham D.M."/>
            <person name="Poirier C."/>
            <person name="Hehenberger E."/>
            <person name="Jimenez V."/>
            <person name="Swalwell J.E."/>
            <person name="Santoro A.E."/>
            <person name="Worden A.Z."/>
        </authorList>
    </citation>
    <scope>NUCLEOTIDE SEQUENCE</scope>
    <source>
        <strain evidence="4">OPacV-662</strain>
    </source>
</reference>
<accession>A0A5J6VIJ1</accession>
<evidence type="ECO:0000256" key="2">
    <source>
        <dbReference type="ARBA" id="ARBA00022670"/>
    </source>
</evidence>
<dbReference type="GO" id="GO:0006508">
    <property type="term" value="P:proteolysis"/>
    <property type="evidence" value="ECO:0007669"/>
    <property type="project" value="UniProtKB-KW"/>
</dbReference>
<dbReference type="InterPro" id="IPR009003">
    <property type="entry name" value="Peptidase_S1_PA"/>
</dbReference>
<dbReference type="PRINTS" id="PR00834">
    <property type="entry name" value="PROTEASES2C"/>
</dbReference>
<dbReference type="Pfam" id="PF13365">
    <property type="entry name" value="Trypsin_2"/>
    <property type="match status" value="1"/>
</dbReference>
<sequence length="307" mass="34132">MPLDLTLKASACVYAEVDGKQYVGGGVFITNEGHLLTAAHVVSTSLKKKATRVLTYIGGKLYTSNKIYIDGVADLAIVKFNAKTPYLEFANYYARIGSTCYICGNPMGVDALSISRGVVRDNKFVCGQGRGAPKVETIMIDASGVYGNSGGPIVDSRNKIIGIYTLGFTRTDNMGGGPSALICRHIVKHLKSKDYREKKFLGIDYRIVSAFDLEKYYKKKNPPIKGVIITRVDKESPFPLKKNDLLFEMNGITLGNQLDQRSPSLFFYCKKNSILIKWIRGYKKYKTRVNLTKTFADVDIKHDAYDV</sequence>
<dbReference type="InterPro" id="IPR043504">
    <property type="entry name" value="Peptidase_S1_PA_chymotrypsin"/>
</dbReference>
<evidence type="ECO:0000256" key="1">
    <source>
        <dbReference type="ARBA" id="ARBA00010541"/>
    </source>
</evidence>
<dbReference type="InterPro" id="IPR051201">
    <property type="entry name" value="Chloro_Bact_Ser_Proteases"/>
</dbReference>
<protein>
    <submittedName>
        <fullName evidence="4">Trypsin-like peptidase domain protein</fullName>
    </submittedName>
</protein>
<dbReference type="PANTHER" id="PTHR43343">
    <property type="entry name" value="PEPTIDASE S12"/>
    <property type="match status" value="1"/>
</dbReference>
<comment type="similarity">
    <text evidence="1">Belongs to the peptidase S1C family.</text>
</comment>
<dbReference type="GO" id="GO:0004252">
    <property type="term" value="F:serine-type endopeptidase activity"/>
    <property type="evidence" value="ECO:0007669"/>
    <property type="project" value="InterPro"/>
</dbReference>
<dbReference type="Gene3D" id="2.40.10.10">
    <property type="entry name" value="Trypsin-like serine proteases"/>
    <property type="match status" value="2"/>
</dbReference>
<evidence type="ECO:0000256" key="3">
    <source>
        <dbReference type="ARBA" id="ARBA00022801"/>
    </source>
</evidence>
<keyword evidence="2" id="KW-0645">Protease</keyword>